<dbReference type="Pfam" id="PF01596">
    <property type="entry name" value="Methyltransf_3"/>
    <property type="match status" value="1"/>
</dbReference>
<name>A0A061QI84_9CHLO</name>
<sequence>TGYSSLAVALVLPETGELYACDKDETSMSVARRYWCEAGVSHKIKECVGEASDTLQRLLDAGQAGTFDMAFIDANKRGYIKYYELSHKLVRPGGLIIADNVHRRRPTDTLRRCATSTTTSFATIGSASAWCPLATEWRSAESG</sequence>
<dbReference type="Gene3D" id="3.40.50.150">
    <property type="entry name" value="Vaccinia Virus protein VP39"/>
    <property type="match status" value="1"/>
</dbReference>
<accession>A0A061QI84</accession>
<evidence type="ECO:0000256" key="1">
    <source>
        <dbReference type="ARBA" id="ARBA00022603"/>
    </source>
</evidence>
<organism evidence="5">
    <name type="scientific">Tetraselmis sp. GSL018</name>
    <dbReference type="NCBI Taxonomy" id="582737"/>
    <lineage>
        <taxon>Eukaryota</taxon>
        <taxon>Viridiplantae</taxon>
        <taxon>Chlorophyta</taxon>
        <taxon>core chlorophytes</taxon>
        <taxon>Chlorodendrophyceae</taxon>
        <taxon>Chlorodendrales</taxon>
        <taxon>Chlorodendraceae</taxon>
        <taxon>Tetraselmis</taxon>
    </lineage>
</organism>
<dbReference type="InterPro" id="IPR050362">
    <property type="entry name" value="Cation-dep_OMT"/>
</dbReference>
<reference evidence="5" key="1">
    <citation type="submission" date="2014-05" db="EMBL/GenBank/DDBJ databases">
        <title>The transcriptome of the halophilic microalga Tetraselmis sp. GSL018 isolated from the Great Salt Lake, Utah.</title>
        <authorList>
            <person name="Jinkerson R.E."/>
            <person name="D'Adamo S."/>
            <person name="Posewitz M.C."/>
        </authorList>
    </citation>
    <scope>NUCLEOTIDE SEQUENCE</scope>
    <source>
        <strain evidence="5">GSL018</strain>
    </source>
</reference>
<evidence type="ECO:0000256" key="3">
    <source>
        <dbReference type="ARBA" id="ARBA00022691"/>
    </source>
</evidence>
<keyword evidence="2" id="KW-0808">Transferase</keyword>
<feature type="non-terminal residue" evidence="5">
    <location>
        <position position="143"/>
    </location>
</feature>
<dbReference type="InterPro" id="IPR002935">
    <property type="entry name" value="SAM_O-MeTrfase"/>
</dbReference>
<evidence type="ECO:0000256" key="2">
    <source>
        <dbReference type="ARBA" id="ARBA00022679"/>
    </source>
</evidence>
<dbReference type="InterPro" id="IPR029063">
    <property type="entry name" value="SAM-dependent_MTases_sf"/>
</dbReference>
<evidence type="ECO:0000313" key="5">
    <source>
        <dbReference type="EMBL" id="JAC60252.1"/>
    </source>
</evidence>
<dbReference type="GO" id="GO:0032259">
    <property type="term" value="P:methylation"/>
    <property type="evidence" value="ECO:0007669"/>
    <property type="project" value="UniProtKB-KW"/>
</dbReference>
<dbReference type="GO" id="GO:0008757">
    <property type="term" value="F:S-adenosylmethionine-dependent methyltransferase activity"/>
    <property type="evidence" value="ECO:0007669"/>
    <property type="project" value="TreeGrafter"/>
</dbReference>
<dbReference type="SUPFAM" id="SSF53335">
    <property type="entry name" value="S-adenosyl-L-methionine-dependent methyltransferases"/>
    <property type="match status" value="1"/>
</dbReference>
<comment type="similarity">
    <text evidence="4">Belongs to the class I-like SAM-binding methyltransferase superfamily. Cation-dependent O-methyltransferase family.</text>
</comment>
<dbReference type="EMBL" id="GBEZ01027008">
    <property type="protein sequence ID" value="JAC60252.1"/>
    <property type="molecule type" value="Transcribed_RNA"/>
</dbReference>
<gene>
    <name evidence="5" type="ORF">TSPGSL018_29416</name>
</gene>
<dbReference type="GO" id="GO:0008171">
    <property type="term" value="F:O-methyltransferase activity"/>
    <property type="evidence" value="ECO:0007669"/>
    <property type="project" value="InterPro"/>
</dbReference>
<keyword evidence="1" id="KW-0489">Methyltransferase</keyword>
<feature type="non-terminal residue" evidence="5">
    <location>
        <position position="1"/>
    </location>
</feature>
<evidence type="ECO:0000256" key="4">
    <source>
        <dbReference type="ARBA" id="ARBA00023453"/>
    </source>
</evidence>
<proteinExistence type="inferred from homology"/>
<keyword evidence="3" id="KW-0949">S-adenosyl-L-methionine</keyword>
<dbReference type="PROSITE" id="PS51682">
    <property type="entry name" value="SAM_OMT_I"/>
    <property type="match status" value="1"/>
</dbReference>
<dbReference type="AlphaFoldDB" id="A0A061QI84"/>
<dbReference type="PANTHER" id="PTHR10509">
    <property type="entry name" value="O-METHYLTRANSFERASE-RELATED"/>
    <property type="match status" value="1"/>
</dbReference>
<protein>
    <submittedName>
        <fullName evidence="5">Tricin synthase 1-like</fullName>
    </submittedName>
</protein>
<dbReference type="PANTHER" id="PTHR10509:SF14">
    <property type="entry name" value="CAFFEOYL-COA O-METHYLTRANSFERASE 3-RELATED"/>
    <property type="match status" value="1"/>
</dbReference>